<dbReference type="InterPro" id="IPR010373">
    <property type="entry name" value="DUF968"/>
</dbReference>
<dbReference type="Proteomes" id="UP000325255">
    <property type="component" value="Unassembled WGS sequence"/>
</dbReference>
<accession>A0A5M6ITT5</accession>
<sequence>MECFPLAKTRSRRRAPRQRRVRSCPHLAYVASLPCAVPWCRSCDITVHHLTHAEPKARGLKASDAATVPLCVEHHLGRTGVHHRGDERAWWESIGVDAIALAARLWAASVAAGRVRFNA</sequence>
<protein>
    <recommendedName>
        <fullName evidence="3">DUF968 domain-containing protein</fullName>
    </recommendedName>
</protein>
<gene>
    <name evidence="1" type="ORF">F1189_13810</name>
</gene>
<dbReference type="Pfam" id="PF06147">
    <property type="entry name" value="DUF968"/>
    <property type="match status" value="1"/>
</dbReference>
<name>A0A5M6ITT5_9PROT</name>
<dbReference type="RefSeq" id="WP_150041405.1">
    <property type="nucleotide sequence ID" value="NZ_OW485606.1"/>
</dbReference>
<organism evidence="1 2">
    <name type="scientific">Rhodovastum atsumiense</name>
    <dbReference type="NCBI Taxonomy" id="504468"/>
    <lineage>
        <taxon>Bacteria</taxon>
        <taxon>Pseudomonadati</taxon>
        <taxon>Pseudomonadota</taxon>
        <taxon>Alphaproteobacteria</taxon>
        <taxon>Acetobacterales</taxon>
        <taxon>Acetobacteraceae</taxon>
        <taxon>Rhodovastum</taxon>
    </lineage>
</organism>
<dbReference type="AlphaFoldDB" id="A0A5M6ITT5"/>
<proteinExistence type="predicted"/>
<reference evidence="1 2" key="1">
    <citation type="submission" date="2019-09" db="EMBL/GenBank/DDBJ databases">
        <title>Genome sequence of Rhodovastum atsumiense, a diverse member of the Acetobacteraceae family of non-sulfur purple photosynthetic bacteria.</title>
        <authorList>
            <person name="Meyer T."/>
            <person name="Kyndt J."/>
        </authorList>
    </citation>
    <scope>NUCLEOTIDE SEQUENCE [LARGE SCALE GENOMIC DNA]</scope>
    <source>
        <strain evidence="1 2">DSM 21279</strain>
    </source>
</reference>
<evidence type="ECO:0008006" key="3">
    <source>
        <dbReference type="Google" id="ProtNLM"/>
    </source>
</evidence>
<dbReference type="EMBL" id="VWPK01000019">
    <property type="protein sequence ID" value="KAA5611631.1"/>
    <property type="molecule type" value="Genomic_DNA"/>
</dbReference>
<evidence type="ECO:0000313" key="2">
    <source>
        <dbReference type="Proteomes" id="UP000325255"/>
    </source>
</evidence>
<dbReference type="OrthoDB" id="149299at2"/>
<evidence type="ECO:0000313" key="1">
    <source>
        <dbReference type="EMBL" id="KAA5611631.1"/>
    </source>
</evidence>
<comment type="caution">
    <text evidence="1">The sequence shown here is derived from an EMBL/GenBank/DDBJ whole genome shotgun (WGS) entry which is preliminary data.</text>
</comment>
<keyword evidence="2" id="KW-1185">Reference proteome</keyword>